<comment type="caution">
    <text evidence="2">The sequence shown here is derived from an EMBL/GenBank/DDBJ whole genome shotgun (WGS) entry which is preliminary data.</text>
</comment>
<dbReference type="RefSeq" id="WP_203168983.1">
    <property type="nucleotide sequence ID" value="NZ_JAEVLS010000004.1"/>
</dbReference>
<evidence type="ECO:0000313" key="2">
    <source>
        <dbReference type="EMBL" id="MBM0106868.1"/>
    </source>
</evidence>
<gene>
    <name evidence="2" type="ORF">JM946_19205</name>
</gene>
<dbReference type="PANTHER" id="PTHR42686">
    <property type="entry name" value="GH17980P-RELATED"/>
    <property type="match status" value="1"/>
</dbReference>
<keyword evidence="3" id="KW-1185">Reference proteome</keyword>
<dbReference type="InterPro" id="IPR023210">
    <property type="entry name" value="NADP_OxRdtase_dom"/>
</dbReference>
<dbReference type="InterPro" id="IPR020471">
    <property type="entry name" value="AKR"/>
</dbReference>
<dbReference type="Proteomes" id="UP000661077">
    <property type="component" value="Unassembled WGS sequence"/>
</dbReference>
<dbReference type="PANTHER" id="PTHR42686:SF1">
    <property type="entry name" value="GH17980P-RELATED"/>
    <property type="match status" value="1"/>
</dbReference>
<dbReference type="Pfam" id="PF00248">
    <property type="entry name" value="Aldo_ket_red"/>
    <property type="match status" value="1"/>
</dbReference>
<name>A0ABS1X0V3_9GAMM</name>
<dbReference type="Gene3D" id="3.20.20.100">
    <property type="entry name" value="NADP-dependent oxidoreductase domain"/>
    <property type="match status" value="1"/>
</dbReference>
<evidence type="ECO:0000259" key="1">
    <source>
        <dbReference type="Pfam" id="PF00248"/>
    </source>
</evidence>
<reference evidence="2 3" key="1">
    <citation type="journal article" date="2021" name="Int. J. Syst. Evol. Microbiol.">
        <title>Steroidobacter gossypii sp. nov., isolated from soil of cotton cropping field.</title>
        <authorList>
            <person name="Huang R."/>
            <person name="Yang S."/>
            <person name="Zhen C."/>
            <person name="Liu W."/>
        </authorList>
    </citation>
    <scope>NUCLEOTIDE SEQUENCE [LARGE SCALE GENOMIC DNA]</scope>
    <source>
        <strain evidence="2 3">S1-65</strain>
    </source>
</reference>
<proteinExistence type="predicted"/>
<accession>A0ABS1X0V3</accession>
<dbReference type="InterPro" id="IPR036812">
    <property type="entry name" value="NAD(P)_OxRdtase_dom_sf"/>
</dbReference>
<organism evidence="2 3">
    <name type="scientific">Steroidobacter gossypii</name>
    <dbReference type="NCBI Taxonomy" id="2805490"/>
    <lineage>
        <taxon>Bacteria</taxon>
        <taxon>Pseudomonadati</taxon>
        <taxon>Pseudomonadota</taxon>
        <taxon>Gammaproteobacteria</taxon>
        <taxon>Steroidobacterales</taxon>
        <taxon>Steroidobacteraceae</taxon>
        <taxon>Steroidobacter</taxon>
    </lineage>
</organism>
<evidence type="ECO:0000313" key="3">
    <source>
        <dbReference type="Proteomes" id="UP000661077"/>
    </source>
</evidence>
<feature type="domain" description="NADP-dependent oxidoreductase" evidence="1">
    <location>
        <begin position="3"/>
        <end position="314"/>
    </location>
</feature>
<dbReference type="EMBL" id="JAEVLS010000004">
    <property type="protein sequence ID" value="MBM0106868.1"/>
    <property type="molecule type" value="Genomic_DNA"/>
</dbReference>
<sequence length="330" mass="36109">MSEIGLGAAPLGNLYQPISEADAQATLASALAADVTYVDCAPYYGFGLCERRVGDALRGRDDVVISTKVGRVLVAAPEVVDDRERHGFRSSMPFSPIFDYSYDGVMRSWEASLQRLGLARINVLYVHDIGSITHGDAHQQRMMELTKRGGLRALEVLRSEGQIDGFGLGVNEIDVCLTLLREADLDVILLAGRYTLLEQGAMDELMPECARRGVSLVIGGPYNSGILATGTRGAHTPRFNYEHAPDDVIQKVRRLEDVCERHRVALPAAALQFALAHPQVASVIPGLCGPAQVEQTLELYRARIPDAFWNELKSQRLIRDNAPVPESKSS</sequence>
<protein>
    <submittedName>
        <fullName evidence="2">Aldo/keto reductase</fullName>
    </submittedName>
</protein>
<dbReference type="SUPFAM" id="SSF51430">
    <property type="entry name" value="NAD(P)-linked oxidoreductase"/>
    <property type="match status" value="1"/>
</dbReference>